<dbReference type="Proteomes" id="UP000270649">
    <property type="component" value="Unassembled WGS sequence"/>
</dbReference>
<accession>A0A3M0FWQ9</accession>
<evidence type="ECO:0000259" key="3">
    <source>
        <dbReference type="Pfam" id="PF15420"/>
    </source>
</evidence>
<dbReference type="EMBL" id="REGC01000016">
    <property type="protein sequence ID" value="RMB57200.1"/>
    <property type="molecule type" value="Genomic_DNA"/>
</dbReference>
<dbReference type="InterPro" id="IPR027787">
    <property type="entry name" value="Alpha/beta-hydrolase_catalytic"/>
</dbReference>
<feature type="transmembrane region" description="Helical" evidence="1">
    <location>
        <begin position="181"/>
        <end position="202"/>
    </location>
</feature>
<evidence type="ECO:0000259" key="2">
    <source>
        <dbReference type="Pfam" id="PF10081"/>
    </source>
</evidence>
<evidence type="ECO:0000256" key="1">
    <source>
        <dbReference type="SAM" id="Phobius"/>
    </source>
</evidence>
<dbReference type="Pfam" id="PF15420">
    <property type="entry name" value="Abhydrolase_9_N"/>
    <property type="match status" value="1"/>
</dbReference>
<name>A0A3M0FWQ9_9CORY</name>
<keyword evidence="1" id="KW-0472">Membrane</keyword>
<organism evidence="4 5">
    <name type="scientific">Corynebacterium macginleyi</name>
    <dbReference type="NCBI Taxonomy" id="38290"/>
    <lineage>
        <taxon>Bacteria</taxon>
        <taxon>Bacillati</taxon>
        <taxon>Actinomycetota</taxon>
        <taxon>Actinomycetes</taxon>
        <taxon>Mycobacteriales</taxon>
        <taxon>Corynebacteriaceae</taxon>
        <taxon>Corynebacterium</taxon>
    </lineage>
</organism>
<dbReference type="InterPro" id="IPR027788">
    <property type="entry name" value="Alpha/beta-hydrolase_N_dom"/>
</dbReference>
<proteinExistence type="predicted"/>
<sequence>MKRAFSRAALISLGVVADLTPVVRMTSRQTLPPHMSAGILGAELATWAAVSPSLLPRPWWVTAANVSIGQAIGHLGAASLSFVLNRLGKRPQDRLGPRHRQILHLAIGAGTAFNAALSLRNQEKQAGLVNKQLIRGPATAAIGLAAGTAGYGALLLVGEAVQLTVTKLSHQLGRWVPALVAWPFVTAGLTLTAVGLSDRVVFRRWIRSLSHKAQRLNKQIFPGTSMPWEPERSGSPWSRESWSALGQQGRRFVSNGPRARDIRAITGILAKEPIRIYAGYIPGRSFAQATKMVRSELHRTGAMRRNTIVVQMPAGSGWINNWSASAYEFLTAGDCVTVTLQYSYLPSVFAYLVDKNTPKRAAAELMSVVQKEINKLPEEDRPQLYLAGESLGAYAIMDNFQNKDELLEACTGAVFSGPPRMTRFTQRLRRDIGSLERLPVIDSGQNIRFVARPEHLQHDAFGNDFSSHWRRPRVLIAQHASDAIVWWDLRLIFRRPAWMHEPQPETLQADTLRHLRWAPFITWWQIGLDQVNSLNVPGGHGHNYFQEMLWYWNEVLGAQSRQHLTPKLARKIAGFIRLDA</sequence>
<feature type="domain" description="Alpha/beta-hydrolase N-terminal" evidence="3">
    <location>
        <begin position="51"/>
        <end position="257"/>
    </location>
</feature>
<evidence type="ECO:0000313" key="4">
    <source>
        <dbReference type="EMBL" id="RMB57200.1"/>
    </source>
</evidence>
<keyword evidence="1" id="KW-0812">Transmembrane</keyword>
<feature type="domain" description="Alpha/beta-hydrolase catalytic" evidence="2">
    <location>
        <begin position="274"/>
        <end position="559"/>
    </location>
</feature>
<dbReference type="Pfam" id="PF10081">
    <property type="entry name" value="Abhydrolase_9"/>
    <property type="match status" value="1"/>
</dbReference>
<reference evidence="4 5" key="1">
    <citation type="submission" date="2018-10" db="EMBL/GenBank/DDBJ databases">
        <title>Corynebacterium macginleyi genome sequencing and assembly of the type strain and two clinical samples.</title>
        <authorList>
            <person name="Bernier A.-M."/>
            <person name="Bernard K."/>
        </authorList>
    </citation>
    <scope>NUCLEOTIDE SEQUENCE [LARGE SCALE GENOMIC DNA]</scope>
    <source>
        <strain evidence="4 5">NML 120205</strain>
    </source>
</reference>
<gene>
    <name evidence="4" type="ORF">D9543_09965</name>
</gene>
<protein>
    <recommendedName>
        <fullName evidence="6">Alpha/beta-hydrolase family protein</fullName>
    </recommendedName>
</protein>
<evidence type="ECO:0008006" key="6">
    <source>
        <dbReference type="Google" id="ProtNLM"/>
    </source>
</evidence>
<dbReference type="AlphaFoldDB" id="A0A3M0FWQ9"/>
<feature type="transmembrane region" description="Helical" evidence="1">
    <location>
        <begin position="140"/>
        <end position="161"/>
    </location>
</feature>
<keyword evidence="1" id="KW-1133">Transmembrane helix</keyword>
<dbReference type="SUPFAM" id="SSF53474">
    <property type="entry name" value="alpha/beta-Hydrolases"/>
    <property type="match status" value="1"/>
</dbReference>
<evidence type="ECO:0000313" key="5">
    <source>
        <dbReference type="Proteomes" id="UP000270649"/>
    </source>
</evidence>
<dbReference type="RefSeq" id="WP_121928169.1">
    <property type="nucleotide sequence ID" value="NZ_JAACCH010000001.1"/>
</dbReference>
<dbReference type="InterPro" id="IPR029058">
    <property type="entry name" value="AB_hydrolase_fold"/>
</dbReference>
<comment type="caution">
    <text evidence="4">The sequence shown here is derived from an EMBL/GenBank/DDBJ whole genome shotgun (WGS) entry which is preliminary data.</text>
</comment>